<proteinExistence type="predicted"/>
<organism evidence="3 4">
    <name type="scientific">Bibersteinia trehalosi Y31</name>
    <dbReference type="NCBI Taxonomy" id="1261658"/>
    <lineage>
        <taxon>Bacteria</taxon>
        <taxon>Pseudomonadati</taxon>
        <taxon>Pseudomonadota</taxon>
        <taxon>Gammaproteobacteria</taxon>
        <taxon>Pasteurellales</taxon>
        <taxon>Pasteurellaceae</taxon>
        <taxon>Bibersteinia</taxon>
    </lineage>
</organism>
<dbReference type="AlphaFoldDB" id="A0A179CXY3"/>
<dbReference type="InterPro" id="IPR051199">
    <property type="entry name" value="LPS_LOS_Heptosyltrfase"/>
</dbReference>
<dbReference type="SUPFAM" id="SSF53756">
    <property type="entry name" value="UDP-Glycosyltransferase/glycogen phosphorylase"/>
    <property type="match status" value="1"/>
</dbReference>
<dbReference type="PANTHER" id="PTHR30160:SF15">
    <property type="entry name" value="GLYCOSYLTRANSFERASE HI_0523-RELATED"/>
    <property type="match status" value="1"/>
</dbReference>
<gene>
    <name evidence="3" type="ORF">F480_10645</name>
</gene>
<dbReference type="EMBL" id="JACI01000002">
    <property type="protein sequence ID" value="OAQ14773.1"/>
    <property type="molecule type" value="Genomic_DNA"/>
</dbReference>
<evidence type="ECO:0000313" key="4">
    <source>
        <dbReference type="Proteomes" id="UP000078358"/>
    </source>
</evidence>
<dbReference type="GO" id="GO:0009244">
    <property type="term" value="P:lipopolysaccharide core region biosynthetic process"/>
    <property type="evidence" value="ECO:0007669"/>
    <property type="project" value="TreeGrafter"/>
</dbReference>
<dbReference type="InterPro" id="IPR002201">
    <property type="entry name" value="Glyco_trans_9"/>
</dbReference>
<dbReference type="CDD" id="cd03789">
    <property type="entry name" value="GT9_LPS_heptosyltransferase"/>
    <property type="match status" value="1"/>
</dbReference>
<comment type="caution">
    <text evidence="3">The sequence shown here is derived from an EMBL/GenBank/DDBJ whole genome shotgun (WGS) entry which is preliminary data.</text>
</comment>
<dbReference type="GO" id="GO:0008713">
    <property type="term" value="F:ADP-heptose-lipopolysaccharide heptosyltransferase activity"/>
    <property type="evidence" value="ECO:0007669"/>
    <property type="project" value="TreeGrafter"/>
</dbReference>
<dbReference type="PANTHER" id="PTHR30160">
    <property type="entry name" value="TETRAACYLDISACCHARIDE 4'-KINASE-RELATED"/>
    <property type="match status" value="1"/>
</dbReference>
<keyword evidence="1" id="KW-0328">Glycosyltransferase</keyword>
<evidence type="ECO:0000256" key="1">
    <source>
        <dbReference type="ARBA" id="ARBA00022676"/>
    </source>
</evidence>
<dbReference type="Gene3D" id="3.40.50.2000">
    <property type="entry name" value="Glycogen Phosphorylase B"/>
    <property type="match status" value="2"/>
</dbReference>
<dbReference type="GO" id="GO:0005829">
    <property type="term" value="C:cytosol"/>
    <property type="evidence" value="ECO:0007669"/>
    <property type="project" value="TreeGrafter"/>
</dbReference>
<evidence type="ECO:0000256" key="2">
    <source>
        <dbReference type="ARBA" id="ARBA00022679"/>
    </source>
</evidence>
<name>A0A179CXY3_BIBTR</name>
<sequence length="343" mass="40690">MKIKQILQKIRLALGKMLLDKQIQNVNGQIIPKKILFLRKDGKIGDFVVSSFVYREIKQFNPHIEIGVVCTPKNQMLFMDNPYIDNIHLLPSRGFKDHWLLSRELMNFHYDTVIDPTVLLRNRDLFLLRCINAKYYIGYKKENYQLFNLNITDNLHFSEIYHKALNLCGINNVNVTYELPFNPERAEKIQRYILEKKLDNYIAINFFGAANSRKFLLENIRRFITQFRVKQPQKQLVLLTYPEITPILKPLLSDSYGIFMYEDTQTIFDTVELIKYADWVISPDTAIVHIASGLNKKLVAFYQKNDENWYNWQPTTQAECHVLFFEKNINEIQANQLDFEWFN</sequence>
<dbReference type="PATRIC" id="fig|1261658.3.peg.2130"/>
<dbReference type="RefSeq" id="WP_064318995.1">
    <property type="nucleotide sequence ID" value="NZ_JACI01000002.1"/>
</dbReference>
<keyword evidence="2 3" id="KW-0808">Transferase</keyword>
<dbReference type="Proteomes" id="UP000078358">
    <property type="component" value="Unassembled WGS sequence"/>
</dbReference>
<accession>A0A179CXY3</accession>
<evidence type="ECO:0000313" key="3">
    <source>
        <dbReference type="EMBL" id="OAQ14773.1"/>
    </source>
</evidence>
<protein>
    <submittedName>
        <fullName evidence="3">D-glycero-D-manno-heptosyl transferase</fullName>
    </submittedName>
</protein>
<dbReference type="Pfam" id="PF01075">
    <property type="entry name" value="Glyco_transf_9"/>
    <property type="match status" value="1"/>
</dbReference>
<reference evidence="3 4" key="1">
    <citation type="submission" date="2014-01" db="EMBL/GenBank/DDBJ databases">
        <authorList>
            <person name="Zuccon D."/>
        </authorList>
    </citation>
    <scope>NUCLEOTIDE SEQUENCE [LARGE SCALE GENOMIC DNA]</scope>
    <source>
        <strain evidence="3 4">Y31</strain>
    </source>
</reference>